<dbReference type="Gene3D" id="6.10.140.2110">
    <property type="match status" value="1"/>
</dbReference>
<sequence length="180" mass="19694">MSAWPGEQQDRARSRVHVAAVFLCSRYNTSEKTMSDYDLILKCWPPVEADYTGYGGAVLGRLFVEHPDTIKFFPKFANIPRGSLAGHPDVAAHGATVLKKVAELVKTKGNHTSILKTLATSHANQHKIPIINFKLLSECLCVVMKEKAGADAATQDALRRVLSCVTSEVDGFYKELGYAG</sequence>
<dbReference type="SUPFAM" id="SSF46458">
    <property type="entry name" value="Globin-like"/>
    <property type="match status" value="1"/>
</dbReference>
<keyword evidence="4" id="KW-0963">Cytoplasm</keyword>
<dbReference type="AlphaFoldDB" id="A0AAD9E0Z8"/>
<keyword evidence="10" id="KW-0514">Muscle protein</keyword>
<dbReference type="PRINTS" id="PR00613">
    <property type="entry name" value="MYOGLOBIN"/>
</dbReference>
<comment type="catalytic activity">
    <reaction evidence="15">
        <text>Fe(III)-heme b-[protein] + nitric oxide + H2O = Fe(II)-heme b-[protein] + nitrite + 2 H(+)</text>
        <dbReference type="Rhea" id="RHEA:77711"/>
        <dbReference type="Rhea" id="RHEA-COMP:18975"/>
        <dbReference type="Rhea" id="RHEA-COMP:18976"/>
        <dbReference type="ChEBI" id="CHEBI:15377"/>
        <dbReference type="ChEBI" id="CHEBI:15378"/>
        <dbReference type="ChEBI" id="CHEBI:16301"/>
        <dbReference type="ChEBI" id="CHEBI:16480"/>
        <dbReference type="ChEBI" id="CHEBI:55376"/>
        <dbReference type="ChEBI" id="CHEBI:60344"/>
    </reaction>
    <physiologicalReaction direction="right-to-left" evidence="15">
        <dbReference type="Rhea" id="RHEA:77713"/>
    </physiologicalReaction>
</comment>
<evidence type="ECO:0000256" key="8">
    <source>
        <dbReference type="ARBA" id="ARBA00023002"/>
    </source>
</evidence>
<evidence type="ECO:0000256" key="3">
    <source>
        <dbReference type="ARBA" id="ARBA00022448"/>
    </source>
</evidence>
<evidence type="ECO:0000256" key="12">
    <source>
        <dbReference type="ARBA" id="ARBA00044514"/>
    </source>
</evidence>
<keyword evidence="7" id="KW-0479">Metal-binding</keyword>
<keyword evidence="5 17" id="KW-0349">Heme</keyword>
<organism evidence="19 20">
    <name type="scientific">Electrophorus voltai</name>
    <dbReference type="NCBI Taxonomy" id="2609070"/>
    <lineage>
        <taxon>Eukaryota</taxon>
        <taxon>Metazoa</taxon>
        <taxon>Chordata</taxon>
        <taxon>Craniata</taxon>
        <taxon>Vertebrata</taxon>
        <taxon>Euteleostomi</taxon>
        <taxon>Actinopterygii</taxon>
        <taxon>Neopterygii</taxon>
        <taxon>Teleostei</taxon>
        <taxon>Ostariophysi</taxon>
        <taxon>Gymnotiformes</taxon>
        <taxon>Gymnotoidei</taxon>
        <taxon>Gymnotidae</taxon>
        <taxon>Electrophorus</taxon>
    </lineage>
</organism>
<evidence type="ECO:0000256" key="4">
    <source>
        <dbReference type="ARBA" id="ARBA00022490"/>
    </source>
</evidence>
<evidence type="ECO:0000313" key="20">
    <source>
        <dbReference type="Proteomes" id="UP001239994"/>
    </source>
</evidence>
<comment type="subcellular location">
    <subcellularLocation>
        <location evidence="11">Cytoplasm</location>
        <location evidence="11">Sarcoplasm</location>
    </subcellularLocation>
</comment>
<proteinExistence type="inferred from homology"/>
<gene>
    <name evidence="19" type="ORF">P4O66_021622</name>
</gene>
<protein>
    <recommendedName>
        <fullName evidence="2">Myoglobin</fullName>
    </recommendedName>
    <alternativeName>
        <fullName evidence="13">Nitrite reductase MB</fullName>
    </alternativeName>
    <alternativeName>
        <fullName evidence="14">Pseudoperoxidase MB</fullName>
    </alternativeName>
</protein>
<dbReference type="PANTHER" id="PTHR47132">
    <property type="entry name" value="MYOGLOBIN"/>
    <property type="match status" value="1"/>
</dbReference>
<dbReference type="GO" id="GO:0020037">
    <property type="term" value="F:heme binding"/>
    <property type="evidence" value="ECO:0007669"/>
    <property type="project" value="InterPro"/>
</dbReference>
<evidence type="ECO:0000256" key="6">
    <source>
        <dbReference type="ARBA" id="ARBA00022621"/>
    </source>
</evidence>
<evidence type="ECO:0000256" key="2">
    <source>
        <dbReference type="ARBA" id="ARBA00019044"/>
    </source>
</evidence>
<keyword evidence="9" id="KW-0408">Iron</keyword>
<evidence type="ECO:0000256" key="16">
    <source>
        <dbReference type="ARBA" id="ARBA00049931"/>
    </source>
</evidence>
<evidence type="ECO:0000313" key="19">
    <source>
        <dbReference type="EMBL" id="KAK1803085.1"/>
    </source>
</evidence>
<evidence type="ECO:0000256" key="7">
    <source>
        <dbReference type="ARBA" id="ARBA00022723"/>
    </source>
</evidence>
<keyword evidence="3 17" id="KW-0813">Transport</keyword>
<evidence type="ECO:0000256" key="11">
    <source>
        <dbReference type="ARBA" id="ARBA00044498"/>
    </source>
</evidence>
<evidence type="ECO:0000256" key="17">
    <source>
        <dbReference type="RuleBase" id="RU000356"/>
    </source>
</evidence>
<dbReference type="InterPro" id="IPR002335">
    <property type="entry name" value="Myoglobin"/>
</dbReference>
<dbReference type="GO" id="GO:0005344">
    <property type="term" value="F:oxygen carrier activity"/>
    <property type="evidence" value="ECO:0007669"/>
    <property type="project" value="UniProtKB-KW"/>
</dbReference>
<dbReference type="PROSITE" id="PS01033">
    <property type="entry name" value="GLOBIN"/>
    <property type="match status" value="1"/>
</dbReference>
<reference evidence="19" key="1">
    <citation type="submission" date="2023-03" db="EMBL/GenBank/DDBJ databases">
        <title>Electrophorus voltai genome.</title>
        <authorList>
            <person name="Bian C."/>
        </authorList>
    </citation>
    <scope>NUCLEOTIDE SEQUENCE</scope>
    <source>
        <strain evidence="19">CB-2022</strain>
        <tissue evidence="19">Muscle</tissue>
    </source>
</reference>
<dbReference type="Gene3D" id="6.10.140.2100">
    <property type="match status" value="1"/>
</dbReference>
<dbReference type="PANTHER" id="PTHR47132:SF1">
    <property type="entry name" value="MYOGLOBIN"/>
    <property type="match status" value="1"/>
</dbReference>
<keyword evidence="20" id="KW-1185">Reference proteome</keyword>
<dbReference type="InterPro" id="IPR000971">
    <property type="entry name" value="Globin"/>
</dbReference>
<dbReference type="GO" id="GO:0019825">
    <property type="term" value="F:oxygen binding"/>
    <property type="evidence" value="ECO:0007669"/>
    <property type="project" value="InterPro"/>
</dbReference>
<keyword evidence="8" id="KW-0560">Oxidoreductase</keyword>
<comment type="similarity">
    <text evidence="1 17">Belongs to the globin family.</text>
</comment>
<evidence type="ECO:0000256" key="1">
    <source>
        <dbReference type="ARBA" id="ARBA00008705"/>
    </source>
</evidence>
<evidence type="ECO:0000256" key="9">
    <source>
        <dbReference type="ARBA" id="ARBA00023004"/>
    </source>
</evidence>
<evidence type="ECO:0000256" key="14">
    <source>
        <dbReference type="ARBA" id="ARBA00044553"/>
    </source>
</evidence>
<evidence type="ECO:0000259" key="18">
    <source>
        <dbReference type="PROSITE" id="PS01033"/>
    </source>
</evidence>
<accession>A0AAD9E0Z8</accession>
<comment type="caution">
    <text evidence="19">The sequence shown here is derived from an EMBL/GenBank/DDBJ whole genome shotgun (WGS) entry which is preliminary data.</text>
</comment>
<evidence type="ECO:0000256" key="13">
    <source>
        <dbReference type="ARBA" id="ARBA00044552"/>
    </source>
</evidence>
<evidence type="ECO:0000256" key="10">
    <source>
        <dbReference type="ARBA" id="ARBA00023179"/>
    </source>
</evidence>
<name>A0AAD9E0Z8_9TELE</name>
<comment type="subunit">
    <text evidence="12">Monomeric.</text>
</comment>
<evidence type="ECO:0000256" key="5">
    <source>
        <dbReference type="ARBA" id="ARBA00022617"/>
    </source>
</evidence>
<keyword evidence="6 17" id="KW-0561">Oxygen transport</keyword>
<dbReference type="GO" id="GO:0070062">
    <property type="term" value="C:extracellular exosome"/>
    <property type="evidence" value="ECO:0007669"/>
    <property type="project" value="TreeGrafter"/>
</dbReference>
<dbReference type="GO" id="GO:0016491">
    <property type="term" value="F:oxidoreductase activity"/>
    <property type="evidence" value="ECO:0007669"/>
    <property type="project" value="UniProtKB-KW"/>
</dbReference>
<dbReference type="GO" id="GO:0016528">
    <property type="term" value="C:sarcoplasm"/>
    <property type="evidence" value="ECO:0007669"/>
    <property type="project" value="UniProtKB-SubCell"/>
</dbReference>
<dbReference type="InterPro" id="IPR009050">
    <property type="entry name" value="Globin-like_sf"/>
</dbReference>
<dbReference type="Proteomes" id="UP001239994">
    <property type="component" value="Unassembled WGS sequence"/>
</dbReference>
<dbReference type="GO" id="GO:0046872">
    <property type="term" value="F:metal ion binding"/>
    <property type="evidence" value="ECO:0007669"/>
    <property type="project" value="UniProtKB-KW"/>
</dbReference>
<feature type="domain" description="Globin" evidence="18">
    <location>
        <begin position="31"/>
        <end position="174"/>
    </location>
</feature>
<dbReference type="EMBL" id="JAROKS010000006">
    <property type="protein sequence ID" value="KAK1803085.1"/>
    <property type="molecule type" value="Genomic_DNA"/>
</dbReference>
<comment type="catalytic activity">
    <reaction evidence="16">
        <text>H2O2 + AH2 = A + 2 H2O</text>
        <dbReference type="Rhea" id="RHEA:30275"/>
        <dbReference type="ChEBI" id="CHEBI:13193"/>
        <dbReference type="ChEBI" id="CHEBI:15377"/>
        <dbReference type="ChEBI" id="CHEBI:16240"/>
        <dbReference type="ChEBI" id="CHEBI:17499"/>
    </reaction>
</comment>
<dbReference type="Pfam" id="PF00042">
    <property type="entry name" value="Globin"/>
    <property type="match status" value="1"/>
</dbReference>
<evidence type="ECO:0000256" key="15">
    <source>
        <dbReference type="ARBA" id="ARBA00048118"/>
    </source>
</evidence>